<keyword evidence="1" id="KW-0812">Transmembrane</keyword>
<keyword evidence="1" id="KW-1133">Transmembrane helix</keyword>
<sequence length="196" mass="21878">MANTSDNTSNNYQNGRTASKTFAAKSECQGKGRMGALKLCTKVCILAIVMNIMQSFWSHGNDLSKNAPIRNQRLLFSNNSGSTIFGNDFVNTDPRVYVSMGGGSSGVNNWWASYENGPRNMNDPRNGNPNFNNMQSTQGRIDLKKDLIDYAKKNSAFVMPTVFVALYLLHKAEVQNLLMIFSIIFVMFYTNRLNSS</sequence>
<evidence type="ECO:0000313" key="4">
    <source>
        <dbReference type="EMBL" id="SCO75083.1"/>
    </source>
</evidence>
<dbReference type="Proteomes" id="UP000196402">
    <property type="component" value="Chromosome 14"/>
</dbReference>
<evidence type="ECO:0000313" key="7">
    <source>
        <dbReference type="Proteomes" id="UP000220605"/>
    </source>
</evidence>
<reference evidence="6 7" key="1">
    <citation type="submission" date="2016-07" db="EMBL/GenBank/DDBJ databases">
        <authorList>
            <consortium name="Pathogen Informatics"/>
        </authorList>
    </citation>
    <scope>NUCLEOTIDE SEQUENCE [LARGE SCALE GENOMIC DNA]</scope>
    <source>
        <strain evidence="2">PvW1</strain>
    </source>
</reference>
<name>A0A1G4H487_PLAVI</name>
<dbReference type="Proteomes" id="UP000220605">
    <property type="component" value="Chromosome 14"/>
</dbReference>
<proteinExistence type="predicted"/>
<dbReference type="EMBL" id="CAJZCX010000003">
    <property type="protein sequence ID" value="CAG9471775.1"/>
    <property type="molecule type" value="Genomic_DNA"/>
</dbReference>
<evidence type="ECO:0000313" key="5">
    <source>
        <dbReference type="EMBL" id="VUZ98542.1"/>
    </source>
</evidence>
<dbReference type="AlphaFoldDB" id="A0A1G4H487"/>
<gene>
    <name evidence="4" type="ORF">PVC01_140007000</name>
    <name evidence="5" type="ORF">PVP01_1401700</name>
    <name evidence="3" type="ORF">PVT01_140006700</name>
    <name evidence="2" type="ORF">PVW1_140007900</name>
</gene>
<dbReference type="VEuPathDB" id="PlasmoDB:PVW1_140007900"/>
<accession>A0A1G4H487</accession>
<dbReference type="Proteomes" id="UP000779233">
    <property type="component" value="Unassembled WGS sequence"/>
</dbReference>
<dbReference type="Proteomes" id="UP000305196">
    <property type="component" value="Chromosome 14"/>
</dbReference>
<protein>
    <submittedName>
        <fullName evidence="2">(malaria parasite P. vivax) hypothetical protein</fullName>
    </submittedName>
</protein>
<dbReference type="OrthoDB" id="10299992at2759"/>
<evidence type="ECO:0000313" key="3">
    <source>
        <dbReference type="EMBL" id="SCO69594.1"/>
    </source>
</evidence>
<dbReference type="VEuPathDB" id="PlasmoDB:PVPAM_140009200"/>
<evidence type="ECO:0000313" key="2">
    <source>
        <dbReference type="EMBL" id="CAG9471775.1"/>
    </source>
</evidence>
<evidence type="ECO:0000313" key="6">
    <source>
        <dbReference type="Proteomes" id="UP000196402"/>
    </source>
</evidence>
<evidence type="ECO:0000256" key="1">
    <source>
        <dbReference type="SAM" id="Phobius"/>
    </source>
</evidence>
<keyword evidence="1" id="KW-0472">Membrane</keyword>
<dbReference type="VEuPathDB" id="PlasmoDB:PVX_121895"/>
<feature type="transmembrane region" description="Helical" evidence="1">
    <location>
        <begin position="176"/>
        <end position="193"/>
    </location>
</feature>
<dbReference type="EMBL" id="LT615252">
    <property type="protein sequence ID" value="SCO69594.1"/>
    <property type="molecule type" value="Genomic_DNA"/>
</dbReference>
<dbReference type="VEuPathDB" id="PlasmoDB:PVP01_1401700"/>
<organism evidence="3 6">
    <name type="scientific">Plasmodium vivax</name>
    <name type="common">malaria parasite P. vivax</name>
    <dbReference type="NCBI Taxonomy" id="5855"/>
    <lineage>
        <taxon>Eukaryota</taxon>
        <taxon>Sar</taxon>
        <taxon>Alveolata</taxon>
        <taxon>Apicomplexa</taxon>
        <taxon>Aconoidasida</taxon>
        <taxon>Haemosporida</taxon>
        <taxon>Plasmodiidae</taxon>
        <taxon>Plasmodium</taxon>
        <taxon>Plasmodium (Plasmodium)</taxon>
    </lineage>
</organism>
<dbReference type="EMBL" id="LT635625">
    <property type="protein sequence ID" value="VUZ98542.1"/>
    <property type="molecule type" value="Genomic_DNA"/>
</dbReference>
<dbReference type="EMBL" id="LT615269">
    <property type="protein sequence ID" value="SCO75083.1"/>
    <property type="molecule type" value="Genomic_DNA"/>
</dbReference>